<dbReference type="OrthoDB" id="9762778at2"/>
<dbReference type="RefSeq" id="WP_145368339.1">
    <property type="nucleotide sequence ID" value="NZ_CP036275.1"/>
</dbReference>
<sequence length="614" mass="68747">MNEWIDDDDNEAKVDLRLWRKLLQYTLSYRRTAVTFTLVALALAMTDLSFPLITGMVVADIEQHGTDVNLVPYAWAFAGLSVTICASIWGFISCAGKIRTHVSHDIRRDAFQQLQQLSFSFYDRRPVGWLMARLTSDCQRLANILAWGVMDFIWGVLLMTGITIVMLVYNWQLALAVLGIVPVLFLVSVYFRKRILRASRLVRSANSRITASYNESIAGVRTSKVFVREKENLQDFDRLAEEMQRHSIRNAVLSAVYLPLVLTLASVSIALSLAWGGYQVQIYGLAVGEVVMFMYFAQLFFQPVQDMSAWFAELQMAQASAERVLSLVEAVPEIRDTPDVLRRLEETGSDGYPDRLEHISFEDVGFRYGSGPQILEGFNLSVEPGQTVALVGATGGGKSTLVNLLCRFYEPTSGRILIDGIDYRDRSLRWLQSSLGIVLQQPHLFSGTIGDNIRYGKLDASQEEVEDAARLAGAHEFITDLDDGYDTEVGEDGNQLSLGQKQLVSFARAVLKRPRLLVMDEATSSIDTETERQIQQGLARVLSGRTSFVIAHRLSTIRAADLILVIDHGRIVEQGTHQELLARRGRYHDLYTEQSMRDVVRTDDLIGGNGESVA</sequence>
<proteinExistence type="predicted"/>
<organism evidence="11 12">
    <name type="scientific">Maioricimonas rarisocia</name>
    <dbReference type="NCBI Taxonomy" id="2528026"/>
    <lineage>
        <taxon>Bacteria</taxon>
        <taxon>Pseudomonadati</taxon>
        <taxon>Planctomycetota</taxon>
        <taxon>Planctomycetia</taxon>
        <taxon>Planctomycetales</taxon>
        <taxon>Planctomycetaceae</taxon>
        <taxon>Maioricimonas</taxon>
    </lineage>
</organism>
<comment type="subcellular location">
    <subcellularLocation>
        <location evidence="1">Cell membrane</location>
        <topology evidence="1">Multi-pass membrane protein</topology>
    </subcellularLocation>
</comment>
<dbReference type="EMBL" id="CP036275">
    <property type="protein sequence ID" value="QDU37483.1"/>
    <property type="molecule type" value="Genomic_DNA"/>
</dbReference>
<dbReference type="SUPFAM" id="SSF52540">
    <property type="entry name" value="P-loop containing nucleoside triphosphate hydrolases"/>
    <property type="match status" value="1"/>
</dbReference>
<evidence type="ECO:0000313" key="12">
    <source>
        <dbReference type="Proteomes" id="UP000320496"/>
    </source>
</evidence>
<dbReference type="KEGG" id="mri:Mal4_17970"/>
<evidence type="ECO:0000256" key="2">
    <source>
        <dbReference type="ARBA" id="ARBA00022448"/>
    </source>
</evidence>
<keyword evidence="2" id="KW-0813">Transport</keyword>
<feature type="transmembrane region" description="Helical" evidence="8">
    <location>
        <begin position="173"/>
        <end position="191"/>
    </location>
</feature>
<dbReference type="Pfam" id="PF00005">
    <property type="entry name" value="ABC_tran"/>
    <property type="match status" value="1"/>
</dbReference>
<keyword evidence="5 11" id="KW-0067">ATP-binding</keyword>
<dbReference type="PROSITE" id="PS50929">
    <property type="entry name" value="ABC_TM1F"/>
    <property type="match status" value="1"/>
</dbReference>
<dbReference type="AlphaFoldDB" id="A0A517Z4T0"/>
<name>A0A517Z4T0_9PLAN</name>
<dbReference type="PROSITE" id="PS00211">
    <property type="entry name" value="ABC_TRANSPORTER_1"/>
    <property type="match status" value="1"/>
</dbReference>
<feature type="transmembrane region" description="Helical" evidence="8">
    <location>
        <begin position="251"/>
        <end position="276"/>
    </location>
</feature>
<dbReference type="Proteomes" id="UP000320496">
    <property type="component" value="Chromosome"/>
</dbReference>
<dbReference type="GO" id="GO:0005886">
    <property type="term" value="C:plasma membrane"/>
    <property type="evidence" value="ECO:0007669"/>
    <property type="project" value="UniProtKB-SubCell"/>
</dbReference>
<dbReference type="SMART" id="SM00382">
    <property type="entry name" value="AAA"/>
    <property type="match status" value="1"/>
</dbReference>
<dbReference type="InterPro" id="IPR027417">
    <property type="entry name" value="P-loop_NTPase"/>
</dbReference>
<evidence type="ECO:0000256" key="1">
    <source>
        <dbReference type="ARBA" id="ARBA00004651"/>
    </source>
</evidence>
<dbReference type="Gene3D" id="3.40.50.300">
    <property type="entry name" value="P-loop containing nucleotide triphosphate hydrolases"/>
    <property type="match status" value="1"/>
</dbReference>
<dbReference type="InterPro" id="IPR003439">
    <property type="entry name" value="ABC_transporter-like_ATP-bd"/>
</dbReference>
<keyword evidence="3 8" id="KW-0812">Transmembrane</keyword>
<evidence type="ECO:0000256" key="4">
    <source>
        <dbReference type="ARBA" id="ARBA00022741"/>
    </source>
</evidence>
<dbReference type="GO" id="GO:0016887">
    <property type="term" value="F:ATP hydrolysis activity"/>
    <property type="evidence" value="ECO:0007669"/>
    <property type="project" value="InterPro"/>
</dbReference>
<dbReference type="PANTHER" id="PTHR43394:SF1">
    <property type="entry name" value="ATP-BINDING CASSETTE SUB-FAMILY B MEMBER 10, MITOCHONDRIAL"/>
    <property type="match status" value="1"/>
</dbReference>
<dbReference type="PROSITE" id="PS50893">
    <property type="entry name" value="ABC_TRANSPORTER_2"/>
    <property type="match status" value="1"/>
</dbReference>
<accession>A0A517Z4T0</accession>
<dbReference type="SUPFAM" id="SSF90123">
    <property type="entry name" value="ABC transporter transmembrane region"/>
    <property type="match status" value="1"/>
</dbReference>
<feature type="domain" description="ABC transmembrane type-1" evidence="10">
    <location>
        <begin position="37"/>
        <end position="316"/>
    </location>
</feature>
<dbReference type="CDD" id="cd18540">
    <property type="entry name" value="ABC_6TM_exporter_like"/>
    <property type="match status" value="1"/>
</dbReference>
<dbReference type="InterPro" id="IPR039421">
    <property type="entry name" value="Type_1_exporter"/>
</dbReference>
<protein>
    <submittedName>
        <fullName evidence="11">Putative ABC transporter ATP-binding protein</fullName>
    </submittedName>
</protein>
<evidence type="ECO:0000256" key="7">
    <source>
        <dbReference type="ARBA" id="ARBA00023136"/>
    </source>
</evidence>
<dbReference type="InterPro" id="IPR003593">
    <property type="entry name" value="AAA+_ATPase"/>
</dbReference>
<feature type="transmembrane region" description="Helical" evidence="8">
    <location>
        <begin position="73"/>
        <end position="92"/>
    </location>
</feature>
<evidence type="ECO:0000259" key="9">
    <source>
        <dbReference type="PROSITE" id="PS50893"/>
    </source>
</evidence>
<keyword evidence="4" id="KW-0547">Nucleotide-binding</keyword>
<feature type="transmembrane region" description="Helical" evidence="8">
    <location>
        <begin position="141"/>
        <end position="167"/>
    </location>
</feature>
<feature type="transmembrane region" description="Helical" evidence="8">
    <location>
        <begin position="33"/>
        <end position="53"/>
    </location>
</feature>
<feature type="domain" description="ABC transporter" evidence="9">
    <location>
        <begin position="359"/>
        <end position="593"/>
    </location>
</feature>
<dbReference type="Gene3D" id="1.20.1560.10">
    <property type="entry name" value="ABC transporter type 1, transmembrane domain"/>
    <property type="match status" value="1"/>
</dbReference>
<dbReference type="GO" id="GO:0015421">
    <property type="term" value="F:ABC-type oligopeptide transporter activity"/>
    <property type="evidence" value="ECO:0007669"/>
    <property type="project" value="TreeGrafter"/>
</dbReference>
<keyword evidence="6 8" id="KW-1133">Transmembrane helix</keyword>
<dbReference type="InterPro" id="IPR011527">
    <property type="entry name" value="ABC1_TM_dom"/>
</dbReference>
<dbReference type="PANTHER" id="PTHR43394">
    <property type="entry name" value="ATP-DEPENDENT PERMEASE MDL1, MITOCHONDRIAL"/>
    <property type="match status" value="1"/>
</dbReference>
<evidence type="ECO:0000313" key="11">
    <source>
        <dbReference type="EMBL" id="QDU37483.1"/>
    </source>
</evidence>
<dbReference type="FunFam" id="3.40.50.300:FF:000287">
    <property type="entry name" value="Multidrug ABC transporter ATP-binding protein"/>
    <property type="match status" value="1"/>
</dbReference>
<reference evidence="11 12" key="1">
    <citation type="submission" date="2019-02" db="EMBL/GenBank/DDBJ databases">
        <title>Deep-cultivation of Planctomycetes and their phenomic and genomic characterization uncovers novel biology.</title>
        <authorList>
            <person name="Wiegand S."/>
            <person name="Jogler M."/>
            <person name="Boedeker C."/>
            <person name="Pinto D."/>
            <person name="Vollmers J."/>
            <person name="Rivas-Marin E."/>
            <person name="Kohn T."/>
            <person name="Peeters S.H."/>
            <person name="Heuer A."/>
            <person name="Rast P."/>
            <person name="Oberbeckmann S."/>
            <person name="Bunk B."/>
            <person name="Jeske O."/>
            <person name="Meyerdierks A."/>
            <person name="Storesund J.E."/>
            <person name="Kallscheuer N."/>
            <person name="Luecker S."/>
            <person name="Lage O.M."/>
            <person name="Pohl T."/>
            <person name="Merkel B.J."/>
            <person name="Hornburger P."/>
            <person name="Mueller R.-W."/>
            <person name="Bruemmer F."/>
            <person name="Labrenz M."/>
            <person name="Spormann A.M."/>
            <person name="Op den Camp H."/>
            <person name="Overmann J."/>
            <person name="Amann R."/>
            <person name="Jetten M.S.M."/>
            <person name="Mascher T."/>
            <person name="Medema M.H."/>
            <person name="Devos D.P."/>
            <person name="Kaster A.-K."/>
            <person name="Ovreas L."/>
            <person name="Rohde M."/>
            <person name="Galperin M.Y."/>
            <person name="Jogler C."/>
        </authorList>
    </citation>
    <scope>NUCLEOTIDE SEQUENCE [LARGE SCALE GENOMIC DNA]</scope>
    <source>
        <strain evidence="11 12">Mal4</strain>
    </source>
</reference>
<dbReference type="Pfam" id="PF00664">
    <property type="entry name" value="ABC_membrane"/>
    <property type="match status" value="1"/>
</dbReference>
<evidence type="ECO:0000256" key="3">
    <source>
        <dbReference type="ARBA" id="ARBA00022692"/>
    </source>
</evidence>
<gene>
    <name evidence="11" type="ORF">Mal4_17970</name>
</gene>
<keyword evidence="7 8" id="KW-0472">Membrane</keyword>
<evidence type="ECO:0000256" key="8">
    <source>
        <dbReference type="SAM" id="Phobius"/>
    </source>
</evidence>
<dbReference type="InterPro" id="IPR017871">
    <property type="entry name" value="ABC_transporter-like_CS"/>
</dbReference>
<evidence type="ECO:0000259" key="10">
    <source>
        <dbReference type="PROSITE" id="PS50929"/>
    </source>
</evidence>
<evidence type="ECO:0000256" key="5">
    <source>
        <dbReference type="ARBA" id="ARBA00022840"/>
    </source>
</evidence>
<keyword evidence="12" id="KW-1185">Reference proteome</keyword>
<dbReference type="InterPro" id="IPR036640">
    <property type="entry name" value="ABC1_TM_sf"/>
</dbReference>
<evidence type="ECO:0000256" key="6">
    <source>
        <dbReference type="ARBA" id="ARBA00022989"/>
    </source>
</evidence>
<dbReference type="GO" id="GO:0005524">
    <property type="term" value="F:ATP binding"/>
    <property type="evidence" value="ECO:0007669"/>
    <property type="project" value="UniProtKB-KW"/>
</dbReference>
<feature type="transmembrane region" description="Helical" evidence="8">
    <location>
        <begin position="282"/>
        <end position="301"/>
    </location>
</feature>